<evidence type="ECO:0000256" key="4">
    <source>
        <dbReference type="SAM" id="MobiDB-lite"/>
    </source>
</evidence>
<dbReference type="Gene3D" id="1.10.510.10">
    <property type="entry name" value="Transferase(Phosphotransferase) domain 1"/>
    <property type="match status" value="1"/>
</dbReference>
<proteinExistence type="predicted"/>
<dbReference type="InterPro" id="IPR011009">
    <property type="entry name" value="Kinase-like_dom_sf"/>
</dbReference>
<dbReference type="OrthoDB" id="4062651at2759"/>
<dbReference type="GO" id="GO:0061630">
    <property type="term" value="F:ubiquitin protein ligase activity"/>
    <property type="evidence" value="ECO:0007669"/>
    <property type="project" value="UniProtKB-EC"/>
</dbReference>
<reference evidence="7" key="1">
    <citation type="journal article" date="2019" name="Curr. Biol.">
        <title>Genome Sequence of Striga asiatica Provides Insight into the Evolution of Plant Parasitism.</title>
        <authorList>
            <person name="Yoshida S."/>
            <person name="Kim S."/>
            <person name="Wafula E.K."/>
            <person name="Tanskanen J."/>
            <person name="Kim Y.M."/>
            <person name="Honaas L."/>
            <person name="Yang Z."/>
            <person name="Spallek T."/>
            <person name="Conn C.E."/>
            <person name="Ichihashi Y."/>
            <person name="Cheong K."/>
            <person name="Cui S."/>
            <person name="Der J.P."/>
            <person name="Gundlach H."/>
            <person name="Jiao Y."/>
            <person name="Hori C."/>
            <person name="Ishida J.K."/>
            <person name="Kasahara H."/>
            <person name="Kiba T."/>
            <person name="Kim M.S."/>
            <person name="Koo N."/>
            <person name="Laohavisit A."/>
            <person name="Lee Y.H."/>
            <person name="Lumba S."/>
            <person name="McCourt P."/>
            <person name="Mortimer J.C."/>
            <person name="Mutuku J.M."/>
            <person name="Nomura T."/>
            <person name="Sasaki-Sekimoto Y."/>
            <person name="Seto Y."/>
            <person name="Wang Y."/>
            <person name="Wakatake T."/>
            <person name="Sakakibara H."/>
            <person name="Demura T."/>
            <person name="Yamaguchi S."/>
            <person name="Yoneyama K."/>
            <person name="Manabe R.I."/>
            <person name="Nelson D.C."/>
            <person name="Schulman A.H."/>
            <person name="Timko M.P."/>
            <person name="dePamphilis C.W."/>
            <person name="Choi D."/>
            <person name="Shirasu K."/>
        </authorList>
    </citation>
    <scope>NUCLEOTIDE SEQUENCE [LARGE SCALE GENOMIC DNA]</scope>
    <source>
        <strain evidence="7">cv. UVA1</strain>
    </source>
</reference>
<dbReference type="InterPro" id="IPR051348">
    <property type="entry name" value="U-box_ubiquitin_ligases"/>
</dbReference>
<dbReference type="InterPro" id="IPR000719">
    <property type="entry name" value="Prot_kinase_dom"/>
</dbReference>
<dbReference type="GO" id="GO:0005524">
    <property type="term" value="F:ATP binding"/>
    <property type="evidence" value="ECO:0007669"/>
    <property type="project" value="InterPro"/>
</dbReference>
<feature type="domain" description="Protein kinase" evidence="5">
    <location>
        <begin position="1"/>
        <end position="106"/>
    </location>
</feature>
<dbReference type="PANTHER" id="PTHR45647">
    <property type="entry name" value="OS02G0152300 PROTEIN"/>
    <property type="match status" value="1"/>
</dbReference>
<sequence>MTVAGTFCYINPEYQQTGMLGTKSDVYSFGVLLLQILTTRPAMGLSHHVETVIKSCQFVDVLDRTIVDWPVDGALSLAKLALKHCELSRRDRPDLVSVILTELERLRDVGLEVSFLVACVGFFCEREAAAERADGSGSAAEHVFDEHEEGEESALERTPLSIDGDR</sequence>
<keyword evidence="6" id="KW-0808">Transferase</keyword>
<accession>A0A5A7PPA3</accession>
<gene>
    <name evidence="6" type="ORF">STAS_10889</name>
</gene>
<evidence type="ECO:0000313" key="7">
    <source>
        <dbReference type="Proteomes" id="UP000325081"/>
    </source>
</evidence>
<dbReference type="GO" id="GO:0004672">
    <property type="term" value="F:protein kinase activity"/>
    <property type="evidence" value="ECO:0007669"/>
    <property type="project" value="InterPro"/>
</dbReference>
<evidence type="ECO:0000256" key="1">
    <source>
        <dbReference type="ARBA" id="ARBA00000900"/>
    </source>
</evidence>
<keyword evidence="3" id="KW-0833">Ubl conjugation pathway</keyword>
<dbReference type="SUPFAM" id="SSF56112">
    <property type="entry name" value="Protein kinase-like (PK-like)"/>
    <property type="match status" value="1"/>
</dbReference>
<evidence type="ECO:0000259" key="5">
    <source>
        <dbReference type="PROSITE" id="PS50011"/>
    </source>
</evidence>
<evidence type="ECO:0000256" key="3">
    <source>
        <dbReference type="ARBA" id="ARBA00022786"/>
    </source>
</evidence>
<comment type="catalytic activity">
    <reaction evidence="1">
        <text>S-ubiquitinyl-[E2 ubiquitin-conjugating enzyme]-L-cysteine + [acceptor protein]-L-lysine = [E2 ubiquitin-conjugating enzyme]-L-cysteine + N(6)-ubiquitinyl-[acceptor protein]-L-lysine.</text>
        <dbReference type="EC" id="2.3.2.27"/>
    </reaction>
</comment>
<dbReference type="PANTHER" id="PTHR45647:SF51">
    <property type="entry name" value="PROTEIN KINASE SUPERFAMILY PROTEIN"/>
    <property type="match status" value="1"/>
</dbReference>
<name>A0A5A7PPA3_STRAF</name>
<keyword evidence="7" id="KW-1185">Reference proteome</keyword>
<dbReference type="EC" id="2.3.2.27" evidence="2"/>
<dbReference type="Proteomes" id="UP000325081">
    <property type="component" value="Unassembled WGS sequence"/>
</dbReference>
<comment type="caution">
    <text evidence="6">The sequence shown here is derived from an EMBL/GenBank/DDBJ whole genome shotgun (WGS) entry which is preliminary data.</text>
</comment>
<dbReference type="AlphaFoldDB" id="A0A5A7PPA3"/>
<dbReference type="PROSITE" id="PS50011">
    <property type="entry name" value="PROTEIN_KINASE_DOM"/>
    <property type="match status" value="1"/>
</dbReference>
<feature type="region of interest" description="Disordered" evidence="4">
    <location>
        <begin position="135"/>
        <end position="166"/>
    </location>
</feature>
<keyword evidence="6" id="KW-0418">Kinase</keyword>
<evidence type="ECO:0000313" key="6">
    <source>
        <dbReference type="EMBL" id="GER34640.1"/>
    </source>
</evidence>
<protein>
    <recommendedName>
        <fullName evidence="2">RING-type E3 ubiquitin transferase</fullName>
        <ecNumber evidence="2">2.3.2.27</ecNumber>
    </recommendedName>
</protein>
<organism evidence="6 7">
    <name type="scientific">Striga asiatica</name>
    <name type="common">Asiatic witchweed</name>
    <name type="synonym">Buchnera asiatica</name>
    <dbReference type="NCBI Taxonomy" id="4170"/>
    <lineage>
        <taxon>Eukaryota</taxon>
        <taxon>Viridiplantae</taxon>
        <taxon>Streptophyta</taxon>
        <taxon>Embryophyta</taxon>
        <taxon>Tracheophyta</taxon>
        <taxon>Spermatophyta</taxon>
        <taxon>Magnoliopsida</taxon>
        <taxon>eudicotyledons</taxon>
        <taxon>Gunneridae</taxon>
        <taxon>Pentapetalae</taxon>
        <taxon>asterids</taxon>
        <taxon>lamiids</taxon>
        <taxon>Lamiales</taxon>
        <taxon>Orobanchaceae</taxon>
        <taxon>Buchnereae</taxon>
        <taxon>Striga</taxon>
    </lineage>
</organism>
<dbReference type="EMBL" id="BKCP01004938">
    <property type="protein sequence ID" value="GER34640.1"/>
    <property type="molecule type" value="Genomic_DNA"/>
</dbReference>
<evidence type="ECO:0000256" key="2">
    <source>
        <dbReference type="ARBA" id="ARBA00012483"/>
    </source>
</evidence>